<dbReference type="GO" id="GO:0047480">
    <property type="term" value="F:UDP-N-acetylmuramoyl-tripeptide-D-alanyl-D-alanine ligase activity"/>
    <property type="evidence" value="ECO:0007669"/>
    <property type="project" value="InterPro"/>
</dbReference>
<keyword evidence="3" id="KW-0132">Cell division</keyword>
<keyword evidence="4" id="KW-0547">Nucleotide-binding</keyword>
<keyword evidence="1" id="KW-0963">Cytoplasm</keyword>
<evidence type="ECO:0000256" key="5">
    <source>
        <dbReference type="ARBA" id="ARBA00022840"/>
    </source>
</evidence>
<dbReference type="GO" id="GO:0051301">
    <property type="term" value="P:cell division"/>
    <property type="evidence" value="ECO:0007669"/>
    <property type="project" value="UniProtKB-KW"/>
</dbReference>
<dbReference type="Pfam" id="PF01225">
    <property type="entry name" value="Mur_ligase"/>
    <property type="match status" value="1"/>
</dbReference>
<accession>J9GQM6</accession>
<evidence type="ECO:0000259" key="12">
    <source>
        <dbReference type="Pfam" id="PF02875"/>
    </source>
</evidence>
<dbReference type="NCBIfam" id="TIGR01143">
    <property type="entry name" value="murF"/>
    <property type="match status" value="1"/>
</dbReference>
<evidence type="ECO:0000259" key="11">
    <source>
        <dbReference type="Pfam" id="PF01225"/>
    </source>
</evidence>
<dbReference type="InterPro" id="IPR004101">
    <property type="entry name" value="Mur_ligase_C"/>
</dbReference>
<dbReference type="HAMAP" id="MF_02019">
    <property type="entry name" value="MurF"/>
    <property type="match status" value="1"/>
</dbReference>
<dbReference type="InterPro" id="IPR036565">
    <property type="entry name" value="Mur-like_cat_sf"/>
</dbReference>
<proteinExistence type="inferred from homology"/>
<dbReference type="PANTHER" id="PTHR43024:SF1">
    <property type="entry name" value="UDP-N-ACETYLMURAMOYL-TRIPEPTIDE--D-ALANYL-D-ALANINE LIGASE"/>
    <property type="match status" value="1"/>
</dbReference>
<reference evidence="14" key="1">
    <citation type="journal article" date="2012" name="PLoS ONE">
        <title>Gene sets for utilization of primary and secondary nutrition supplies in the distal gut of endangered iberian lynx.</title>
        <authorList>
            <person name="Alcaide M."/>
            <person name="Messina E."/>
            <person name="Richter M."/>
            <person name="Bargiela R."/>
            <person name="Peplies J."/>
            <person name="Huws S.A."/>
            <person name="Newbold C.J."/>
            <person name="Golyshin P.N."/>
            <person name="Simon M.A."/>
            <person name="Lopez G."/>
            <person name="Yakimov M.M."/>
            <person name="Ferrer M."/>
        </authorList>
    </citation>
    <scope>NUCLEOTIDE SEQUENCE</scope>
</reference>
<keyword evidence="6" id="KW-0133">Cell shape</keyword>
<dbReference type="GO" id="GO:0071555">
    <property type="term" value="P:cell wall organization"/>
    <property type="evidence" value="ECO:0007669"/>
    <property type="project" value="UniProtKB-KW"/>
</dbReference>
<dbReference type="GO" id="GO:0009252">
    <property type="term" value="P:peptidoglycan biosynthetic process"/>
    <property type="evidence" value="ECO:0007669"/>
    <property type="project" value="UniProtKB-KW"/>
</dbReference>
<dbReference type="GO" id="GO:0005524">
    <property type="term" value="F:ATP binding"/>
    <property type="evidence" value="ECO:0007669"/>
    <property type="project" value="UniProtKB-KW"/>
</dbReference>
<dbReference type="AlphaFoldDB" id="J9GQM6"/>
<sequence length="437" mass="47231">MSLSELYQLYLEHPVVTTDTRDCPEGSLFFALRGANFDGNAFARQALQSGCAYAVVDAPCVREAVSASEASRYILVDDVLTTLQQLAAYHRRQLGIPVIQITGTNGKTTTKELTAAVLATKWHVLYTQGNFNNHIGVPKTLLRLNSAHQLAVIETGANHPGEIAELSALVDANCGLITNVGRAHLEGFGSFEGVIHTKGELYDYLRQKPGAFIFLDGDNPHLTPIAEGIPAVTYGLPGKGYDVEGEIVACNPWLQFRFCVKGGEWHTVQTHLIGSYNLTNALAALAVGLRFDVSPEQASQAIAAYVPSNNRSELLRTAHNELIVDAYNANPTSMRAALDNFALISHPHKMLILGEMRELGAVSAEEHQKVAAQALSLGAEAVWFVGEEFQPYSEGAQWFPDVEAVKTALSGGAKPAERLILIKGSNGTKLFQLPALL</sequence>
<evidence type="ECO:0000256" key="4">
    <source>
        <dbReference type="ARBA" id="ARBA00022741"/>
    </source>
</evidence>
<evidence type="ECO:0000256" key="2">
    <source>
        <dbReference type="ARBA" id="ARBA00022598"/>
    </source>
</evidence>
<evidence type="ECO:0000256" key="9">
    <source>
        <dbReference type="ARBA" id="ARBA00023316"/>
    </source>
</evidence>
<organism evidence="14">
    <name type="scientific">gut metagenome</name>
    <dbReference type="NCBI Taxonomy" id="749906"/>
    <lineage>
        <taxon>unclassified sequences</taxon>
        <taxon>metagenomes</taxon>
        <taxon>organismal metagenomes</taxon>
    </lineage>
</organism>
<dbReference type="InterPro" id="IPR005863">
    <property type="entry name" value="UDP-N-AcMur_synth"/>
</dbReference>
<protein>
    <recommendedName>
        <fullName evidence="10">UDP-MurNAc-pentapeptide synthetase</fullName>
    </recommendedName>
</protein>
<gene>
    <name evidence="14" type="ORF">EVA_01774</name>
</gene>
<keyword evidence="5" id="KW-0067">ATP-binding</keyword>
<dbReference type="Pfam" id="PF08245">
    <property type="entry name" value="Mur_ligase_M"/>
    <property type="match status" value="1"/>
</dbReference>
<dbReference type="PANTHER" id="PTHR43024">
    <property type="entry name" value="UDP-N-ACETYLMURAMOYL-TRIPEPTIDE--D-ALANYL-D-ALANINE LIGASE"/>
    <property type="match status" value="1"/>
</dbReference>
<dbReference type="SUPFAM" id="SSF53244">
    <property type="entry name" value="MurD-like peptide ligases, peptide-binding domain"/>
    <property type="match status" value="1"/>
</dbReference>
<dbReference type="Pfam" id="PF02875">
    <property type="entry name" value="Mur_ligase_C"/>
    <property type="match status" value="1"/>
</dbReference>
<feature type="domain" description="Mur ligase central" evidence="13">
    <location>
        <begin position="101"/>
        <end position="287"/>
    </location>
</feature>
<evidence type="ECO:0000256" key="8">
    <source>
        <dbReference type="ARBA" id="ARBA00023306"/>
    </source>
</evidence>
<dbReference type="Gene3D" id="3.40.1390.10">
    <property type="entry name" value="MurE/MurF, N-terminal domain"/>
    <property type="match status" value="1"/>
</dbReference>
<evidence type="ECO:0000313" key="14">
    <source>
        <dbReference type="EMBL" id="EJX10114.1"/>
    </source>
</evidence>
<dbReference type="SUPFAM" id="SSF53623">
    <property type="entry name" value="MurD-like peptide ligases, catalytic domain"/>
    <property type="match status" value="1"/>
</dbReference>
<dbReference type="InterPro" id="IPR035911">
    <property type="entry name" value="MurE/MurF_N"/>
</dbReference>
<evidence type="ECO:0000256" key="7">
    <source>
        <dbReference type="ARBA" id="ARBA00022984"/>
    </source>
</evidence>
<dbReference type="Gene3D" id="3.40.1190.10">
    <property type="entry name" value="Mur-like, catalytic domain"/>
    <property type="match status" value="1"/>
</dbReference>
<dbReference type="EMBL" id="AMCI01000251">
    <property type="protein sequence ID" value="EJX10114.1"/>
    <property type="molecule type" value="Genomic_DNA"/>
</dbReference>
<dbReference type="InterPro" id="IPR000713">
    <property type="entry name" value="Mur_ligase_N"/>
</dbReference>
<evidence type="ECO:0000256" key="6">
    <source>
        <dbReference type="ARBA" id="ARBA00022960"/>
    </source>
</evidence>
<keyword evidence="2 14" id="KW-0436">Ligase</keyword>
<dbReference type="SUPFAM" id="SSF63418">
    <property type="entry name" value="MurE/MurF N-terminal domain"/>
    <property type="match status" value="1"/>
</dbReference>
<keyword evidence="9" id="KW-0961">Cell wall biogenesis/degradation</keyword>
<evidence type="ECO:0000256" key="3">
    <source>
        <dbReference type="ARBA" id="ARBA00022618"/>
    </source>
</evidence>
<evidence type="ECO:0000256" key="10">
    <source>
        <dbReference type="ARBA" id="ARBA00031461"/>
    </source>
</evidence>
<dbReference type="InterPro" id="IPR036615">
    <property type="entry name" value="Mur_ligase_C_dom_sf"/>
</dbReference>
<evidence type="ECO:0000259" key="13">
    <source>
        <dbReference type="Pfam" id="PF08245"/>
    </source>
</evidence>
<evidence type="ECO:0000256" key="1">
    <source>
        <dbReference type="ARBA" id="ARBA00022490"/>
    </source>
</evidence>
<dbReference type="GO" id="GO:0008360">
    <property type="term" value="P:regulation of cell shape"/>
    <property type="evidence" value="ECO:0007669"/>
    <property type="project" value="UniProtKB-KW"/>
</dbReference>
<dbReference type="Gene3D" id="3.90.190.20">
    <property type="entry name" value="Mur ligase, C-terminal domain"/>
    <property type="match status" value="1"/>
</dbReference>
<feature type="domain" description="Mur ligase N-terminal catalytic" evidence="11">
    <location>
        <begin position="16"/>
        <end position="90"/>
    </location>
</feature>
<comment type="caution">
    <text evidence="14">The sequence shown here is derived from an EMBL/GenBank/DDBJ whole genome shotgun (WGS) entry which is preliminary data.</text>
</comment>
<keyword evidence="8" id="KW-0131">Cell cycle</keyword>
<keyword evidence="7" id="KW-0573">Peptidoglycan synthesis</keyword>
<feature type="domain" description="Mur ligase C-terminal" evidence="12">
    <location>
        <begin position="311"/>
        <end position="425"/>
    </location>
</feature>
<dbReference type="InterPro" id="IPR051046">
    <property type="entry name" value="MurCDEF_CellWall_CoF430Synth"/>
</dbReference>
<name>J9GQM6_9ZZZZ</name>
<dbReference type="InterPro" id="IPR013221">
    <property type="entry name" value="Mur_ligase_cen"/>
</dbReference>